<dbReference type="EMBL" id="JACOOR010000001">
    <property type="protein sequence ID" value="MBC5658602.1"/>
    <property type="molecule type" value="Genomic_DNA"/>
</dbReference>
<name>A0A923LA87_9FIRM</name>
<dbReference type="AlphaFoldDB" id="A0A923LA87"/>
<reference evidence="1" key="1">
    <citation type="submission" date="2020-08" db="EMBL/GenBank/DDBJ databases">
        <title>Genome public.</title>
        <authorList>
            <person name="Liu C."/>
            <person name="Sun Q."/>
        </authorList>
    </citation>
    <scope>NUCLEOTIDE SEQUENCE</scope>
    <source>
        <strain evidence="1">NSJ-68</strain>
    </source>
</reference>
<dbReference type="Proteomes" id="UP000649345">
    <property type="component" value="Unassembled WGS sequence"/>
</dbReference>
<dbReference type="RefSeq" id="WP_186872703.1">
    <property type="nucleotide sequence ID" value="NZ_JACOOR010000001.1"/>
</dbReference>
<comment type="caution">
    <text evidence="1">The sequence shown here is derived from an EMBL/GenBank/DDBJ whole genome shotgun (WGS) entry which is preliminary data.</text>
</comment>
<organism evidence="1 2">
    <name type="scientific">Anaerosacchariphilus hominis</name>
    <dbReference type="NCBI Taxonomy" id="2763017"/>
    <lineage>
        <taxon>Bacteria</taxon>
        <taxon>Bacillati</taxon>
        <taxon>Bacillota</taxon>
        <taxon>Clostridia</taxon>
        <taxon>Lachnospirales</taxon>
        <taxon>Lachnospiraceae</taxon>
        <taxon>Anaerosacchariphilus</taxon>
    </lineage>
</organism>
<evidence type="ECO:0000313" key="1">
    <source>
        <dbReference type="EMBL" id="MBC5658602.1"/>
    </source>
</evidence>
<keyword evidence="2" id="KW-1185">Reference proteome</keyword>
<evidence type="ECO:0000313" key="2">
    <source>
        <dbReference type="Proteomes" id="UP000649345"/>
    </source>
</evidence>
<sequence>MNSYDRFPYLFGTDPGGPYPACPFYPLLPWEDEKARDERRFRELYPALARKIQPLTGRACDMLEYDGSFMFDEYPDQLQIRRLSRQIYDQLDKSEYRDDLMMQEVNGRNWLEDFVTILLLDEMYRRRCRRRDRRCG</sequence>
<protein>
    <submittedName>
        <fullName evidence="1">Uncharacterized protein</fullName>
    </submittedName>
</protein>
<gene>
    <name evidence="1" type="ORF">H8S44_02220</name>
</gene>
<accession>A0A923LA87</accession>
<proteinExistence type="predicted"/>